<reference evidence="2 3" key="1">
    <citation type="submission" date="2013-06" db="EMBL/GenBank/DDBJ databases">
        <title>Draft genome sequence of Thauera terpenica.</title>
        <authorList>
            <person name="Liu B."/>
            <person name="Frostegard A.H."/>
            <person name="Shapleigh J.P."/>
        </authorList>
    </citation>
    <scope>NUCLEOTIDE SEQUENCE [LARGE SCALE GENOMIC DNA]</scope>
    <source>
        <strain evidence="2 3">58Eu</strain>
    </source>
</reference>
<proteinExistence type="predicted"/>
<dbReference type="OrthoDB" id="9808623at2"/>
<organism evidence="2 3">
    <name type="scientific">Thauera terpenica 58Eu</name>
    <dbReference type="NCBI Taxonomy" id="1348657"/>
    <lineage>
        <taxon>Bacteria</taxon>
        <taxon>Pseudomonadati</taxon>
        <taxon>Pseudomonadota</taxon>
        <taxon>Betaproteobacteria</taxon>
        <taxon>Rhodocyclales</taxon>
        <taxon>Zoogloeaceae</taxon>
        <taxon>Thauera</taxon>
    </lineage>
</organism>
<dbReference type="SUPFAM" id="SSF55961">
    <property type="entry name" value="Bet v1-like"/>
    <property type="match status" value="1"/>
</dbReference>
<accession>T0ATI1</accession>
<dbReference type="PANTHER" id="PTHR38588">
    <property type="entry name" value="BLL0334 PROTEIN"/>
    <property type="match status" value="1"/>
</dbReference>
<dbReference type="Proteomes" id="UP000015455">
    <property type="component" value="Unassembled WGS sequence"/>
</dbReference>
<dbReference type="Gene3D" id="3.30.530.20">
    <property type="match status" value="1"/>
</dbReference>
<evidence type="ECO:0000313" key="2">
    <source>
        <dbReference type="EMBL" id="EPZ16134.1"/>
    </source>
</evidence>
<feature type="region of interest" description="Disordered" evidence="1">
    <location>
        <begin position="165"/>
        <end position="190"/>
    </location>
</feature>
<evidence type="ECO:0000256" key="1">
    <source>
        <dbReference type="SAM" id="MobiDB-lite"/>
    </source>
</evidence>
<comment type="caution">
    <text evidence="2">The sequence shown here is derived from an EMBL/GenBank/DDBJ whole genome shotgun (WGS) entry which is preliminary data.</text>
</comment>
<dbReference type="PANTHER" id="PTHR38588:SF1">
    <property type="entry name" value="BLL0334 PROTEIN"/>
    <property type="match status" value="1"/>
</dbReference>
<dbReference type="AlphaFoldDB" id="T0ATI1"/>
<name>T0ATI1_9RHOO</name>
<dbReference type="EMBL" id="ATJV01000048">
    <property type="protein sequence ID" value="EPZ16134.1"/>
    <property type="molecule type" value="Genomic_DNA"/>
</dbReference>
<evidence type="ECO:0000313" key="3">
    <source>
        <dbReference type="Proteomes" id="UP000015455"/>
    </source>
</evidence>
<feature type="compositionally biased region" description="Polar residues" evidence="1">
    <location>
        <begin position="169"/>
        <end position="179"/>
    </location>
</feature>
<dbReference type="CDD" id="cd07823">
    <property type="entry name" value="SRPBCC_5"/>
    <property type="match status" value="1"/>
</dbReference>
<keyword evidence="3" id="KW-1185">Reference proteome</keyword>
<evidence type="ECO:0008006" key="4">
    <source>
        <dbReference type="Google" id="ProtNLM"/>
    </source>
</evidence>
<dbReference type="PATRIC" id="fig|1348657.5.peg.1550"/>
<sequence length="219" mass="22962">MALDIKESFEVGAPIDAVWAFLNDPQNVVACMPGASLNEIVDDKQFIGSVKLKIGAVSAQYQGTITYTERDTSNYIVKMLAAGNERGGGTVSGTIVTQLESLAGGSATRVVCESSIDLTGKIIQVGRGMIEGVSAQIIKKYVGNVRKLLEAPAAQATADAALAAEASANGTSTDAGTTSAPPPRPPMPEKEDSINVLAVVFKVISDRIKAFFRRLFGRA</sequence>
<dbReference type="InterPro" id="IPR010419">
    <property type="entry name" value="CO_DH_gsu"/>
</dbReference>
<dbReference type="STRING" id="1348657.M622_02865"/>
<dbReference type="InterPro" id="IPR023393">
    <property type="entry name" value="START-like_dom_sf"/>
</dbReference>
<dbReference type="eggNOG" id="COG3427">
    <property type="taxonomic scope" value="Bacteria"/>
</dbReference>
<protein>
    <recommendedName>
        <fullName evidence="4">Carbon monoxide dehydrogenase</fullName>
    </recommendedName>
</protein>
<gene>
    <name evidence="2" type="ORF">M622_02865</name>
</gene>
<dbReference type="RefSeq" id="WP_021248975.1">
    <property type="nucleotide sequence ID" value="NZ_ATJV01000048.1"/>
</dbReference>
<dbReference type="Pfam" id="PF06240">
    <property type="entry name" value="COXG"/>
    <property type="match status" value="1"/>
</dbReference>